<dbReference type="InterPro" id="IPR028170">
    <property type="entry name" value="KASH5"/>
</dbReference>
<dbReference type="PANTHER" id="PTHR47300:SF1">
    <property type="entry name" value="PROTEIN KASH5"/>
    <property type="match status" value="1"/>
</dbReference>
<keyword evidence="3" id="KW-1185">Reference proteome</keyword>
<dbReference type="GeneTree" id="ENSGT00940000168227"/>
<evidence type="ECO:0000259" key="1">
    <source>
        <dbReference type="Pfam" id="PF14658"/>
    </source>
</evidence>
<accession>A0A8C4R8L0</accession>
<reference evidence="2" key="2">
    <citation type="submission" date="2025-09" db="UniProtKB">
        <authorList>
            <consortium name="Ensembl"/>
        </authorList>
    </citation>
    <scope>IDENTIFICATION</scope>
</reference>
<dbReference type="Pfam" id="PF14658">
    <property type="entry name" value="EF-hand_9"/>
    <property type="match status" value="1"/>
</dbReference>
<evidence type="ECO:0000313" key="2">
    <source>
        <dbReference type="Ensembl" id="ENSEBUP00000026823.1"/>
    </source>
</evidence>
<dbReference type="GO" id="GO:0000800">
    <property type="term" value="C:lateral element"/>
    <property type="evidence" value="ECO:0007669"/>
    <property type="project" value="TreeGrafter"/>
</dbReference>
<dbReference type="Proteomes" id="UP000694388">
    <property type="component" value="Unplaced"/>
</dbReference>
<dbReference type="InterPro" id="IPR039508">
    <property type="entry name" value="KASH5_EF-hand-like_dom"/>
</dbReference>
<feature type="domain" description="Protein KASH5 EF-hand-like" evidence="1">
    <location>
        <begin position="163"/>
        <end position="228"/>
    </location>
</feature>
<organism evidence="2 3">
    <name type="scientific">Eptatretus burgeri</name>
    <name type="common">Inshore hagfish</name>
    <dbReference type="NCBI Taxonomy" id="7764"/>
    <lineage>
        <taxon>Eukaryota</taxon>
        <taxon>Metazoa</taxon>
        <taxon>Chordata</taxon>
        <taxon>Craniata</taxon>
        <taxon>Vertebrata</taxon>
        <taxon>Cyclostomata</taxon>
        <taxon>Myxini</taxon>
        <taxon>Myxiniformes</taxon>
        <taxon>Myxinidae</taxon>
        <taxon>Eptatretinae</taxon>
        <taxon>Eptatretus</taxon>
    </lineage>
</organism>
<name>A0A8C4R8L0_EPTBU</name>
<evidence type="ECO:0000313" key="3">
    <source>
        <dbReference type="Proteomes" id="UP000694388"/>
    </source>
</evidence>
<dbReference type="Ensembl" id="ENSEBUT00000027399.1">
    <property type="protein sequence ID" value="ENSEBUP00000026823.1"/>
    <property type="gene ID" value="ENSEBUG00000016512.1"/>
</dbReference>
<dbReference type="GO" id="GO:0007015">
    <property type="term" value="P:actin filament organization"/>
    <property type="evidence" value="ECO:0007669"/>
    <property type="project" value="TreeGrafter"/>
</dbReference>
<proteinExistence type="predicted"/>
<dbReference type="PANTHER" id="PTHR47300">
    <property type="entry name" value="PROTEIN KASH5"/>
    <property type="match status" value="1"/>
</dbReference>
<dbReference type="GO" id="GO:0090220">
    <property type="term" value="P:chromosome localization to nuclear envelope involved in homologous chromosome segregation"/>
    <property type="evidence" value="ECO:0007669"/>
    <property type="project" value="TreeGrafter"/>
</dbReference>
<dbReference type="GO" id="GO:0051225">
    <property type="term" value="P:spindle assembly"/>
    <property type="evidence" value="ECO:0007669"/>
    <property type="project" value="TreeGrafter"/>
</dbReference>
<dbReference type="GO" id="GO:0005640">
    <property type="term" value="C:nuclear outer membrane"/>
    <property type="evidence" value="ECO:0007669"/>
    <property type="project" value="TreeGrafter"/>
</dbReference>
<dbReference type="GO" id="GO:0000781">
    <property type="term" value="C:chromosome, telomeric region"/>
    <property type="evidence" value="ECO:0007669"/>
    <property type="project" value="TreeGrafter"/>
</dbReference>
<dbReference type="GO" id="GO:0051653">
    <property type="term" value="P:spindle localization"/>
    <property type="evidence" value="ECO:0007669"/>
    <property type="project" value="TreeGrafter"/>
</dbReference>
<dbReference type="GO" id="GO:0090619">
    <property type="term" value="C:meiotic spindle pole"/>
    <property type="evidence" value="ECO:0007669"/>
    <property type="project" value="TreeGrafter"/>
</dbReference>
<dbReference type="GO" id="GO:0007129">
    <property type="term" value="P:homologous chromosome pairing at meiosis"/>
    <property type="evidence" value="ECO:0007669"/>
    <property type="project" value="TreeGrafter"/>
</dbReference>
<dbReference type="GO" id="GO:0070840">
    <property type="term" value="F:dynein complex binding"/>
    <property type="evidence" value="ECO:0007669"/>
    <property type="project" value="TreeGrafter"/>
</dbReference>
<sequence length="327" mass="36190">LHAFYFLATFTFPPLHSRKPEDLIWFYTPKYNSSLQSRNPANDPVCSSNRPVVQHAEKPFVIREVTECSTSTKEEGCSTPILERPTHSKQDCFDLSPICGDAGGYSYSPDLTNVTKPCLDKTQSVAHGFVDVNTTALCGNVTKIIGGNSFGDVSLITDEDILKTMFMVCDVRRTGCLTVPIILDFVRDTINNNSDDCGLERLSNMLDPERQGVSIDLPTFLAIMEEWIQHCRQERPNEVEDAKEQIVSLSMQGASSTATANLSTTVGSLEAAGGDISNVEPETTELMSYLAVLQHNNRRQYEEIDSLRRGLDAAEDGASHLSFDKEH</sequence>
<reference evidence="2" key="1">
    <citation type="submission" date="2025-08" db="UniProtKB">
        <authorList>
            <consortium name="Ensembl"/>
        </authorList>
    </citation>
    <scope>IDENTIFICATION</scope>
</reference>
<dbReference type="GO" id="GO:0034993">
    <property type="term" value="C:meiotic nuclear membrane microtubule tethering complex"/>
    <property type="evidence" value="ECO:0007669"/>
    <property type="project" value="InterPro"/>
</dbReference>
<dbReference type="AlphaFoldDB" id="A0A8C4R8L0"/>
<dbReference type="GO" id="GO:0034397">
    <property type="term" value="P:telomere localization"/>
    <property type="evidence" value="ECO:0007669"/>
    <property type="project" value="InterPro"/>
</dbReference>
<protein>
    <recommendedName>
        <fullName evidence="1">Protein KASH5 EF-hand-like domain-containing protein</fullName>
    </recommendedName>
</protein>